<dbReference type="Proteomes" id="UP000624244">
    <property type="component" value="Unassembled WGS sequence"/>
</dbReference>
<dbReference type="EMBL" id="WNKQ01000014">
    <property type="protein sequence ID" value="KAF5846939.1"/>
    <property type="molecule type" value="Genomic_DNA"/>
</dbReference>
<dbReference type="Gene3D" id="2.60.120.10">
    <property type="entry name" value="Jelly Rolls"/>
    <property type="match status" value="1"/>
</dbReference>
<dbReference type="PANTHER" id="PTHR36169">
    <property type="entry name" value="ETHANOLAMINE UTILIZATION PROTEIN EUTQ"/>
    <property type="match status" value="1"/>
</dbReference>
<dbReference type="SUPFAM" id="SSF51182">
    <property type="entry name" value="RmlC-like cupins"/>
    <property type="match status" value="1"/>
</dbReference>
<dbReference type="OMA" id="CFKCAAR"/>
<name>A0A8H5ZDX3_COCSA</name>
<dbReference type="InterPro" id="IPR011051">
    <property type="entry name" value="RmlC_Cupin_sf"/>
</dbReference>
<evidence type="ECO:0000313" key="2">
    <source>
        <dbReference type="EMBL" id="KAF5846939.1"/>
    </source>
</evidence>
<reference evidence="2" key="1">
    <citation type="submission" date="2019-11" db="EMBL/GenBank/DDBJ databases">
        <title>Bipolaris sorokiniana Genome sequencing.</title>
        <authorList>
            <person name="Wang H."/>
        </authorList>
    </citation>
    <scope>NUCLEOTIDE SEQUENCE</scope>
</reference>
<dbReference type="Pfam" id="PF05899">
    <property type="entry name" value="Cupin_3"/>
    <property type="match status" value="1"/>
</dbReference>
<organism evidence="2 3">
    <name type="scientific">Cochliobolus sativus</name>
    <name type="common">Common root rot and spot blotch fungus</name>
    <name type="synonym">Bipolaris sorokiniana</name>
    <dbReference type="NCBI Taxonomy" id="45130"/>
    <lineage>
        <taxon>Eukaryota</taxon>
        <taxon>Fungi</taxon>
        <taxon>Dikarya</taxon>
        <taxon>Ascomycota</taxon>
        <taxon>Pezizomycotina</taxon>
        <taxon>Dothideomycetes</taxon>
        <taxon>Pleosporomycetidae</taxon>
        <taxon>Pleosporales</taxon>
        <taxon>Pleosporineae</taxon>
        <taxon>Pleosporaceae</taxon>
        <taxon>Bipolaris</taxon>
    </lineage>
</organism>
<comment type="caution">
    <text evidence="2">The sequence shown here is derived from an EMBL/GenBank/DDBJ whole genome shotgun (WGS) entry which is preliminary data.</text>
</comment>
<feature type="domain" description="(S)-ureidoglycine aminohydrolase cupin" evidence="1">
    <location>
        <begin position="46"/>
        <end position="97"/>
    </location>
</feature>
<protein>
    <recommendedName>
        <fullName evidence="1">(S)-ureidoglycine aminohydrolase cupin domain-containing protein</fullName>
    </recommendedName>
</protein>
<accession>A0A8H5ZDX3</accession>
<evidence type="ECO:0000313" key="3">
    <source>
        <dbReference type="Proteomes" id="UP000624244"/>
    </source>
</evidence>
<gene>
    <name evidence="2" type="ORF">GGP41_003220</name>
</gene>
<evidence type="ECO:0000259" key="1">
    <source>
        <dbReference type="Pfam" id="PF05899"/>
    </source>
</evidence>
<dbReference type="InterPro" id="IPR008579">
    <property type="entry name" value="UGlyAH_Cupin_dom"/>
</dbReference>
<dbReference type="PANTHER" id="PTHR36169:SF1">
    <property type="entry name" value="ACETATE KINASE EUTQ"/>
    <property type="match status" value="1"/>
</dbReference>
<dbReference type="InterPro" id="IPR014710">
    <property type="entry name" value="RmlC-like_jellyroll"/>
</dbReference>
<sequence length="117" mass="12908">MPVEYKSAAQRYKITDQVDRYVFFDDIFNSKGESAQDPLAGIWFRIEKGPPVGPGVHGYDESGVVYEGTVTLTDETGVEKKLGPGDSFFIHRGSKVLFSSDDYGVCFKCAARSKGKL</sequence>
<proteinExistence type="predicted"/>
<dbReference type="AlphaFoldDB" id="A0A8H5ZDX3"/>
<dbReference type="InterPro" id="IPR010424">
    <property type="entry name" value="EutQ"/>
</dbReference>